<protein>
    <submittedName>
        <fullName evidence="1">Uncharacterized protein</fullName>
    </submittedName>
</protein>
<gene>
    <name evidence="1" type="ORF">EDS130_LOCUS46069</name>
</gene>
<comment type="caution">
    <text evidence="1">The sequence shown here is derived from an EMBL/GenBank/DDBJ whole genome shotgun (WGS) entry which is preliminary data.</text>
</comment>
<evidence type="ECO:0000313" key="2">
    <source>
        <dbReference type="Proteomes" id="UP000663852"/>
    </source>
</evidence>
<dbReference type="Proteomes" id="UP000663852">
    <property type="component" value="Unassembled WGS sequence"/>
</dbReference>
<name>A0A815X3X8_ADIRI</name>
<dbReference type="AlphaFoldDB" id="A0A815X3X8"/>
<evidence type="ECO:0000313" key="1">
    <source>
        <dbReference type="EMBL" id="CAF1552023.1"/>
    </source>
</evidence>
<proteinExistence type="predicted"/>
<reference evidence="1" key="1">
    <citation type="submission" date="2021-02" db="EMBL/GenBank/DDBJ databases">
        <authorList>
            <person name="Nowell W R."/>
        </authorList>
    </citation>
    <scope>NUCLEOTIDE SEQUENCE</scope>
</reference>
<organism evidence="1 2">
    <name type="scientific">Adineta ricciae</name>
    <name type="common">Rotifer</name>
    <dbReference type="NCBI Taxonomy" id="249248"/>
    <lineage>
        <taxon>Eukaryota</taxon>
        <taxon>Metazoa</taxon>
        <taxon>Spiralia</taxon>
        <taxon>Gnathifera</taxon>
        <taxon>Rotifera</taxon>
        <taxon>Eurotatoria</taxon>
        <taxon>Bdelloidea</taxon>
        <taxon>Adinetida</taxon>
        <taxon>Adinetidae</taxon>
        <taxon>Adineta</taxon>
    </lineage>
</organism>
<dbReference type="EMBL" id="CAJNOJ010001493">
    <property type="protein sequence ID" value="CAF1552023.1"/>
    <property type="molecule type" value="Genomic_DNA"/>
</dbReference>
<accession>A0A815X3X8</accession>
<sequence>MKDVFVAFESIELAQLQTTIKKKKKKNIDVQKLARIFAAGDSDIESISSDEEVYLHQIIQQDDEPVDQIDPENTSSLWCAVSSCQTPRRSSYYWC</sequence>